<dbReference type="Pfam" id="PF26566">
    <property type="entry name" value="PH_40"/>
    <property type="match status" value="1"/>
</dbReference>
<protein>
    <recommendedName>
        <fullName evidence="2">PH domain-containing protein</fullName>
    </recommendedName>
</protein>
<keyword evidence="1" id="KW-1133">Transmembrane helix</keyword>
<sequence length="166" mass="19177">MGLALSLELGHKVWVRKDTGFSLEILLLLLGIGFFFCLPAITVYLHAGYRRHEQDAVLWLYPEEQWLEYHNFNETWVVTASDIKQITHYTPKNYKSLWKDYDYLALKMHNGQTIVITSLLIDYFRVLEVFPQTPQATVYKWINPLIPTSLNASALGTSSSRLAEPV</sequence>
<proteinExistence type="predicted"/>
<dbReference type="RefSeq" id="WP_243799059.1">
    <property type="nucleotide sequence ID" value="NZ_CP094669.1"/>
</dbReference>
<name>A0ABY4D5C5_9BACT</name>
<feature type="transmembrane region" description="Helical" evidence="1">
    <location>
        <begin position="20"/>
        <end position="45"/>
    </location>
</feature>
<keyword evidence="1" id="KW-0812">Transmembrane</keyword>
<evidence type="ECO:0000259" key="2">
    <source>
        <dbReference type="Pfam" id="PF26566"/>
    </source>
</evidence>
<keyword evidence="1" id="KW-0472">Membrane</keyword>
<dbReference type="EMBL" id="CP094669">
    <property type="protein sequence ID" value="UOG75173.1"/>
    <property type="molecule type" value="Genomic_DNA"/>
</dbReference>
<dbReference type="Proteomes" id="UP000831113">
    <property type="component" value="Chromosome"/>
</dbReference>
<accession>A0ABY4D5C5</accession>
<reference evidence="3 4" key="1">
    <citation type="submission" date="2022-03" db="EMBL/GenBank/DDBJ databases">
        <title>Hymenobactersp. isolated from the air.</title>
        <authorList>
            <person name="Won M."/>
            <person name="Kwon S.-W."/>
        </authorList>
    </citation>
    <scope>NUCLEOTIDE SEQUENCE [LARGE SCALE GENOMIC DNA]</scope>
    <source>
        <strain evidence="3 4">KACC 21982</strain>
    </source>
</reference>
<dbReference type="InterPro" id="IPR058916">
    <property type="entry name" value="PH_40"/>
</dbReference>
<evidence type="ECO:0000256" key="1">
    <source>
        <dbReference type="SAM" id="Phobius"/>
    </source>
</evidence>
<gene>
    <name evidence="3" type="ORF">MTX78_00910</name>
</gene>
<evidence type="ECO:0000313" key="4">
    <source>
        <dbReference type="Proteomes" id="UP000831113"/>
    </source>
</evidence>
<keyword evidence="4" id="KW-1185">Reference proteome</keyword>
<feature type="domain" description="PH" evidence="2">
    <location>
        <begin position="16"/>
        <end position="124"/>
    </location>
</feature>
<evidence type="ECO:0000313" key="3">
    <source>
        <dbReference type="EMBL" id="UOG75173.1"/>
    </source>
</evidence>
<organism evidence="3 4">
    <name type="scientific">Hymenobacter tibetensis</name>
    <dbReference type="NCBI Taxonomy" id="497967"/>
    <lineage>
        <taxon>Bacteria</taxon>
        <taxon>Pseudomonadati</taxon>
        <taxon>Bacteroidota</taxon>
        <taxon>Cytophagia</taxon>
        <taxon>Cytophagales</taxon>
        <taxon>Hymenobacteraceae</taxon>
        <taxon>Hymenobacter</taxon>
    </lineage>
</organism>